<dbReference type="PANTHER" id="PTHR21064">
    <property type="entry name" value="AMINOGLYCOSIDE PHOSPHOTRANSFERASE DOMAIN-CONTAINING PROTEIN-RELATED"/>
    <property type="match status" value="1"/>
</dbReference>
<dbReference type="Proteomes" id="UP001174932">
    <property type="component" value="Unassembled WGS sequence"/>
</dbReference>
<evidence type="ECO:0000256" key="7">
    <source>
        <dbReference type="ARBA" id="ARBA00038240"/>
    </source>
</evidence>
<dbReference type="Pfam" id="PF01636">
    <property type="entry name" value="APH"/>
    <property type="match status" value="1"/>
</dbReference>
<reference evidence="9" key="1">
    <citation type="journal article" date="2015" name="Int. J. Syst. Evol. Microbiol.">
        <title>Rhizobium alvei sp. nov., isolated from a freshwater river.</title>
        <authorList>
            <person name="Sheu S.Y."/>
            <person name="Huang H.W."/>
            <person name="Young C.C."/>
            <person name="Chen W.M."/>
        </authorList>
    </citation>
    <scope>NUCLEOTIDE SEQUENCE</scope>
    <source>
        <strain evidence="9">TNR-22</strain>
    </source>
</reference>
<sequence length="309" mass="34647">MTLPVDASLCAWGLEGAPCSFVAGRENQVFRVTTKAGDFALRIKRPGYRDEAELVSELNWLQAMERAGLRVPRPLPSRAGRLLEKIDAYHVDMVSWLPGKPLGKSRQPLELADRCGTVFAIGETMARLHAACDSWQRPDGFKRCHWDLEGLLGEAPLWDRFWDNPSLSDATRALFVRFRNQARDRLTDLAPSLDYGLIHADLVRENVLLDGGRIALIDFDDGGFGFRAFDVATVLLKNRAEPDYADLRAALIEGYASVRSLDLANLDLFLALRALTYVGWIITRMHEQGGIERNERFVIEAESLCEALC</sequence>
<evidence type="ECO:0000256" key="2">
    <source>
        <dbReference type="ARBA" id="ARBA00022679"/>
    </source>
</evidence>
<organism evidence="9 10">
    <name type="scientific">Rhizobium alvei</name>
    <dbReference type="NCBI Taxonomy" id="1132659"/>
    <lineage>
        <taxon>Bacteria</taxon>
        <taxon>Pseudomonadati</taxon>
        <taxon>Pseudomonadota</taxon>
        <taxon>Alphaproteobacteria</taxon>
        <taxon>Hyphomicrobiales</taxon>
        <taxon>Rhizobiaceae</taxon>
        <taxon>Rhizobium/Agrobacterium group</taxon>
        <taxon>Rhizobium</taxon>
    </lineage>
</organism>
<dbReference type="PANTHER" id="PTHR21064:SF6">
    <property type="entry name" value="AMINOGLYCOSIDE PHOSPHOTRANSFERASE DOMAIN-CONTAINING PROTEIN"/>
    <property type="match status" value="1"/>
</dbReference>
<proteinExistence type="inferred from homology"/>
<dbReference type="CDD" id="cd05153">
    <property type="entry name" value="HomoserineK_II"/>
    <property type="match status" value="1"/>
</dbReference>
<evidence type="ECO:0000259" key="8">
    <source>
        <dbReference type="Pfam" id="PF01636"/>
    </source>
</evidence>
<evidence type="ECO:0000256" key="1">
    <source>
        <dbReference type="ARBA" id="ARBA00022605"/>
    </source>
</evidence>
<dbReference type="Gene3D" id="3.30.200.20">
    <property type="entry name" value="Phosphorylase Kinase, domain 1"/>
    <property type="match status" value="1"/>
</dbReference>
<comment type="similarity">
    <text evidence="7">Belongs to the pseudomonas-type ThrB family.</text>
</comment>
<keyword evidence="4" id="KW-0547">Nucleotide-binding</keyword>
<dbReference type="SUPFAM" id="SSF56112">
    <property type="entry name" value="Protein kinase-like (PK-like)"/>
    <property type="match status" value="1"/>
</dbReference>
<evidence type="ECO:0000256" key="5">
    <source>
        <dbReference type="ARBA" id="ARBA00022777"/>
    </source>
</evidence>
<dbReference type="GO" id="GO:0016301">
    <property type="term" value="F:kinase activity"/>
    <property type="evidence" value="ECO:0007669"/>
    <property type="project" value="UniProtKB-KW"/>
</dbReference>
<evidence type="ECO:0000256" key="6">
    <source>
        <dbReference type="ARBA" id="ARBA00022840"/>
    </source>
</evidence>
<protein>
    <submittedName>
        <fullName evidence="9">Homoserine kinase</fullName>
    </submittedName>
</protein>
<dbReference type="InterPro" id="IPR005280">
    <property type="entry name" value="Homoserine_kinase_II"/>
</dbReference>
<keyword evidence="3" id="KW-0791">Threonine biosynthesis</keyword>
<dbReference type="EMBL" id="JAUOZU010000014">
    <property type="protein sequence ID" value="MDO6965923.1"/>
    <property type="molecule type" value="Genomic_DNA"/>
</dbReference>
<name>A0ABT8YQB9_9HYPH</name>
<evidence type="ECO:0000313" key="9">
    <source>
        <dbReference type="EMBL" id="MDO6965923.1"/>
    </source>
</evidence>
<dbReference type="InterPro" id="IPR050249">
    <property type="entry name" value="Pseudomonas-type_ThrB"/>
</dbReference>
<gene>
    <name evidence="9" type="ORF">Q4481_18340</name>
</gene>
<keyword evidence="2" id="KW-0808">Transferase</keyword>
<evidence type="ECO:0000256" key="3">
    <source>
        <dbReference type="ARBA" id="ARBA00022697"/>
    </source>
</evidence>
<dbReference type="RefSeq" id="WP_304377853.1">
    <property type="nucleotide sequence ID" value="NZ_JAUOZU010000014.1"/>
</dbReference>
<dbReference type="Gene3D" id="3.90.1200.10">
    <property type="match status" value="1"/>
</dbReference>
<evidence type="ECO:0000256" key="4">
    <source>
        <dbReference type="ARBA" id="ARBA00022741"/>
    </source>
</evidence>
<dbReference type="InterPro" id="IPR011009">
    <property type="entry name" value="Kinase-like_dom_sf"/>
</dbReference>
<keyword evidence="1" id="KW-0028">Amino-acid biosynthesis</keyword>
<feature type="domain" description="Aminoglycoside phosphotransferase" evidence="8">
    <location>
        <begin position="23"/>
        <end position="258"/>
    </location>
</feature>
<keyword evidence="10" id="KW-1185">Reference proteome</keyword>
<comment type="caution">
    <text evidence="9">The sequence shown here is derived from an EMBL/GenBank/DDBJ whole genome shotgun (WGS) entry which is preliminary data.</text>
</comment>
<keyword evidence="5 9" id="KW-0418">Kinase</keyword>
<dbReference type="InterPro" id="IPR002575">
    <property type="entry name" value="Aminoglycoside_PTrfase"/>
</dbReference>
<keyword evidence="6" id="KW-0067">ATP-binding</keyword>
<evidence type="ECO:0000313" key="10">
    <source>
        <dbReference type="Proteomes" id="UP001174932"/>
    </source>
</evidence>
<accession>A0ABT8YQB9</accession>
<reference evidence="9" key="2">
    <citation type="submission" date="2023-07" db="EMBL/GenBank/DDBJ databases">
        <authorList>
            <person name="Shen H."/>
        </authorList>
    </citation>
    <scope>NUCLEOTIDE SEQUENCE</scope>
    <source>
        <strain evidence="9">TNR-22</strain>
    </source>
</reference>